<dbReference type="InterPro" id="IPR010998">
    <property type="entry name" value="Integrase_recombinase_N"/>
</dbReference>
<feature type="domain" description="Tyr recombinase" evidence="7">
    <location>
        <begin position="175"/>
        <end position="381"/>
    </location>
</feature>
<dbReference type="Gene3D" id="1.10.443.10">
    <property type="entry name" value="Intergrase catalytic core"/>
    <property type="match status" value="1"/>
</dbReference>
<dbReference type="PANTHER" id="PTHR30349:SF41">
    <property type="entry name" value="INTEGRASE_RECOMBINASE PROTEIN MJ0367-RELATED"/>
    <property type="match status" value="1"/>
</dbReference>
<evidence type="ECO:0000313" key="10">
    <source>
        <dbReference type="Proteomes" id="UP000479499"/>
    </source>
</evidence>
<dbReference type="InterPro" id="IPR044068">
    <property type="entry name" value="CB"/>
</dbReference>
<dbReference type="Pfam" id="PF00589">
    <property type="entry name" value="Phage_integrase"/>
    <property type="match status" value="1"/>
</dbReference>
<evidence type="ECO:0000256" key="3">
    <source>
        <dbReference type="ARBA" id="ARBA00023125"/>
    </source>
</evidence>
<reference evidence="9 10" key="1">
    <citation type="submission" date="2020-02" db="EMBL/GenBank/DDBJ databases">
        <title>M-like protein SrM is not crucial to the virulence of a novel isolate of Streptococcus equi subsp. ruminatorum from Macaca mulatta.</title>
        <authorList>
            <person name="Guo G."/>
            <person name="Cheng L."/>
            <person name="Zhang W."/>
        </authorList>
    </citation>
    <scope>NUCLEOTIDE SEQUENCE [LARGE SCALE GENOMIC DNA]</scope>
    <source>
        <strain evidence="9 10">FJ1804</strain>
    </source>
</reference>
<name>A0A6M1KK87_9STRE</name>
<dbReference type="RefSeq" id="WP_164335973.1">
    <property type="nucleotide sequence ID" value="NZ_JAAKFZ010000010.1"/>
</dbReference>
<dbReference type="GO" id="GO:0006310">
    <property type="term" value="P:DNA recombination"/>
    <property type="evidence" value="ECO:0007669"/>
    <property type="project" value="UniProtKB-KW"/>
</dbReference>
<protein>
    <submittedName>
        <fullName evidence="9">Tyrosine-type recombinase/integrase</fullName>
    </submittedName>
</protein>
<dbReference type="Gene3D" id="1.10.150.130">
    <property type="match status" value="1"/>
</dbReference>
<comment type="similarity">
    <text evidence="1">Belongs to the 'phage' integrase family.</text>
</comment>
<evidence type="ECO:0000256" key="2">
    <source>
        <dbReference type="ARBA" id="ARBA00022908"/>
    </source>
</evidence>
<keyword evidence="2" id="KW-0229">DNA integration</keyword>
<feature type="coiled-coil region" evidence="6">
    <location>
        <begin position="35"/>
        <end position="62"/>
    </location>
</feature>
<dbReference type="PROSITE" id="PS51898">
    <property type="entry name" value="TYR_RECOMBINASE"/>
    <property type="match status" value="1"/>
</dbReference>
<dbReference type="InterPro" id="IPR004107">
    <property type="entry name" value="Integrase_SAM-like_N"/>
</dbReference>
<dbReference type="PANTHER" id="PTHR30349">
    <property type="entry name" value="PHAGE INTEGRASE-RELATED"/>
    <property type="match status" value="1"/>
</dbReference>
<dbReference type="InterPro" id="IPR050090">
    <property type="entry name" value="Tyrosine_recombinase_XerCD"/>
</dbReference>
<keyword evidence="6" id="KW-0175">Coiled coil</keyword>
<dbReference type="Proteomes" id="UP000479499">
    <property type="component" value="Unassembled WGS sequence"/>
</dbReference>
<evidence type="ECO:0000256" key="6">
    <source>
        <dbReference type="SAM" id="Coils"/>
    </source>
</evidence>
<evidence type="ECO:0000256" key="1">
    <source>
        <dbReference type="ARBA" id="ARBA00008857"/>
    </source>
</evidence>
<evidence type="ECO:0000259" key="7">
    <source>
        <dbReference type="PROSITE" id="PS51898"/>
    </source>
</evidence>
<comment type="caution">
    <text evidence="9">The sequence shown here is derived from an EMBL/GenBank/DDBJ whole genome shotgun (WGS) entry which is preliminary data.</text>
</comment>
<feature type="domain" description="Core-binding (CB)" evidence="8">
    <location>
        <begin position="66"/>
        <end position="153"/>
    </location>
</feature>
<evidence type="ECO:0000256" key="5">
    <source>
        <dbReference type="PROSITE-ProRule" id="PRU01248"/>
    </source>
</evidence>
<dbReference type="GO" id="GO:0015074">
    <property type="term" value="P:DNA integration"/>
    <property type="evidence" value="ECO:0007669"/>
    <property type="project" value="UniProtKB-KW"/>
</dbReference>
<dbReference type="PROSITE" id="PS51900">
    <property type="entry name" value="CB"/>
    <property type="match status" value="1"/>
</dbReference>
<gene>
    <name evidence="9" type="ORF">G5B50_04965</name>
</gene>
<evidence type="ECO:0000256" key="4">
    <source>
        <dbReference type="ARBA" id="ARBA00023172"/>
    </source>
</evidence>
<keyword evidence="3 5" id="KW-0238">DNA-binding</keyword>
<dbReference type="Pfam" id="PF14659">
    <property type="entry name" value="Phage_int_SAM_3"/>
    <property type="match status" value="1"/>
</dbReference>
<dbReference type="EMBL" id="JAAKFZ010000010">
    <property type="protein sequence ID" value="NGL84122.1"/>
    <property type="molecule type" value="Genomic_DNA"/>
</dbReference>
<organism evidence="9 10">
    <name type="scientific">Streptococcus equi subsp. ruminatorum</name>
    <dbReference type="NCBI Taxonomy" id="254358"/>
    <lineage>
        <taxon>Bacteria</taxon>
        <taxon>Bacillati</taxon>
        <taxon>Bacillota</taxon>
        <taxon>Bacilli</taxon>
        <taxon>Lactobacillales</taxon>
        <taxon>Streptococcaceae</taxon>
        <taxon>Streptococcus</taxon>
    </lineage>
</organism>
<evidence type="ECO:0000313" key="9">
    <source>
        <dbReference type="EMBL" id="NGL84122.1"/>
    </source>
</evidence>
<keyword evidence="4" id="KW-0233">DNA recombination</keyword>
<sequence>MKYNKTKYPNIFTYDTKKGKRYYVRRGYYLKGKKKEATKSNLKTLQEARAALTEIEQKIENNDFAYNKNLTVDQYWNMYVDNRLKTGSWKPDTEANKEAIYKTHFKKYLGETKMKDISRIEYENHINGMRKNYSKNTLRLIHSVLSAMLNHAVTNKMLDDNPIDGITIGDSEIIPVNKRISLEEFKEWDSWAKKSLIQYDYTIVRMTYFGARSSEVVAIKIGNLTKLENGRYRILLDESRTYHRPNGGGMKTPGSERFMEVDLETSHYIDDVVVESKRIAKKYNRILSKEDYLFLTNFKNAKKELLGMPISIRRVYKLFNTVNEKSGMHVTPHMMRHFFATQGQIAGVPIEHMAAALGHSTSYMTSKYTHIKEEVAGSVTDRFMSALN</sequence>
<dbReference type="InterPro" id="IPR002104">
    <property type="entry name" value="Integrase_catalytic"/>
</dbReference>
<dbReference type="CDD" id="cd00397">
    <property type="entry name" value="DNA_BRE_C"/>
    <property type="match status" value="1"/>
</dbReference>
<dbReference type="GO" id="GO:0003677">
    <property type="term" value="F:DNA binding"/>
    <property type="evidence" value="ECO:0007669"/>
    <property type="project" value="UniProtKB-UniRule"/>
</dbReference>
<dbReference type="InterPro" id="IPR011010">
    <property type="entry name" value="DNA_brk_join_enz"/>
</dbReference>
<accession>A0A6M1KK87</accession>
<evidence type="ECO:0000259" key="8">
    <source>
        <dbReference type="PROSITE" id="PS51900"/>
    </source>
</evidence>
<dbReference type="SUPFAM" id="SSF56349">
    <property type="entry name" value="DNA breaking-rejoining enzymes"/>
    <property type="match status" value="1"/>
</dbReference>
<proteinExistence type="inferred from homology"/>
<dbReference type="InterPro" id="IPR013762">
    <property type="entry name" value="Integrase-like_cat_sf"/>
</dbReference>
<dbReference type="AlphaFoldDB" id="A0A6M1KK87"/>